<feature type="transmembrane region" description="Helical" evidence="7">
    <location>
        <begin position="110"/>
        <end position="130"/>
    </location>
</feature>
<feature type="transmembrane region" description="Helical" evidence="7">
    <location>
        <begin position="234"/>
        <end position="253"/>
    </location>
</feature>
<accession>A0A378WTB5</accession>
<dbReference type="SUPFAM" id="SSF161098">
    <property type="entry name" value="MetI-like"/>
    <property type="match status" value="1"/>
</dbReference>
<dbReference type="GO" id="GO:0055085">
    <property type="term" value="P:transmembrane transport"/>
    <property type="evidence" value="ECO:0007669"/>
    <property type="project" value="InterPro"/>
</dbReference>
<dbReference type="GO" id="GO:0005886">
    <property type="term" value="C:plasma membrane"/>
    <property type="evidence" value="ECO:0007669"/>
    <property type="project" value="UniProtKB-SubCell"/>
</dbReference>
<dbReference type="Pfam" id="PF00528">
    <property type="entry name" value="BPD_transp_1"/>
    <property type="match status" value="1"/>
</dbReference>
<dbReference type="EMBL" id="UGRS01000002">
    <property type="protein sequence ID" value="SUA44496.1"/>
    <property type="molecule type" value="Genomic_DNA"/>
</dbReference>
<feature type="transmembrane region" description="Helical" evidence="7">
    <location>
        <begin position="136"/>
        <end position="158"/>
    </location>
</feature>
<comment type="similarity">
    <text evidence="7">Belongs to the binding-protein-dependent transport system permease family.</text>
</comment>
<keyword evidence="2 7" id="KW-0813">Transport</keyword>
<gene>
    <name evidence="9" type="ORF">NCTC12229_01993</name>
</gene>
<dbReference type="RefSeq" id="WP_115134533.1">
    <property type="nucleotide sequence ID" value="NZ_UGRS01000002.1"/>
</dbReference>
<evidence type="ECO:0000256" key="5">
    <source>
        <dbReference type="ARBA" id="ARBA00022989"/>
    </source>
</evidence>
<feature type="transmembrane region" description="Helical" evidence="7">
    <location>
        <begin position="76"/>
        <end position="98"/>
    </location>
</feature>
<evidence type="ECO:0000256" key="7">
    <source>
        <dbReference type="RuleBase" id="RU363032"/>
    </source>
</evidence>
<dbReference type="Gene3D" id="1.10.3720.10">
    <property type="entry name" value="MetI-like"/>
    <property type="match status" value="1"/>
</dbReference>
<proteinExistence type="inferred from homology"/>
<keyword evidence="4 7" id="KW-0812">Transmembrane</keyword>
<evidence type="ECO:0000256" key="6">
    <source>
        <dbReference type="ARBA" id="ARBA00023136"/>
    </source>
</evidence>
<evidence type="ECO:0000313" key="10">
    <source>
        <dbReference type="Proteomes" id="UP000254055"/>
    </source>
</evidence>
<feature type="domain" description="ABC transmembrane type-1" evidence="8">
    <location>
        <begin position="72"/>
        <end position="252"/>
    </location>
</feature>
<dbReference type="AlphaFoldDB" id="A0A378WTB5"/>
<reference evidence="9 10" key="1">
    <citation type="submission" date="2018-06" db="EMBL/GenBank/DDBJ databases">
        <authorList>
            <consortium name="Pathogen Informatics"/>
            <person name="Doyle S."/>
        </authorList>
    </citation>
    <scope>NUCLEOTIDE SEQUENCE [LARGE SCALE GENOMIC DNA]</scope>
    <source>
        <strain evidence="9 10">NCTC12229</strain>
    </source>
</reference>
<comment type="subcellular location">
    <subcellularLocation>
        <location evidence="1 7">Cell membrane</location>
        <topology evidence="1 7">Multi-pass membrane protein</topology>
    </subcellularLocation>
</comment>
<dbReference type="PROSITE" id="PS50928">
    <property type="entry name" value="ABC_TM1"/>
    <property type="match status" value="1"/>
</dbReference>
<evidence type="ECO:0000259" key="8">
    <source>
        <dbReference type="PROSITE" id="PS50928"/>
    </source>
</evidence>
<protein>
    <submittedName>
        <fullName evidence="9">ABC transporter permease</fullName>
    </submittedName>
</protein>
<dbReference type="Proteomes" id="UP000254055">
    <property type="component" value="Unassembled WGS sequence"/>
</dbReference>
<dbReference type="InterPro" id="IPR000515">
    <property type="entry name" value="MetI-like"/>
</dbReference>
<evidence type="ECO:0000256" key="1">
    <source>
        <dbReference type="ARBA" id="ARBA00004651"/>
    </source>
</evidence>
<dbReference type="PANTHER" id="PTHR30151">
    <property type="entry name" value="ALKANE SULFONATE ABC TRANSPORTER-RELATED, MEMBRANE SUBUNIT"/>
    <property type="match status" value="1"/>
</dbReference>
<evidence type="ECO:0000313" key="9">
    <source>
        <dbReference type="EMBL" id="SUA44496.1"/>
    </source>
</evidence>
<dbReference type="InterPro" id="IPR035906">
    <property type="entry name" value="MetI-like_sf"/>
</dbReference>
<dbReference type="OrthoDB" id="8545756at2"/>
<dbReference type="CDD" id="cd06261">
    <property type="entry name" value="TM_PBP2"/>
    <property type="match status" value="1"/>
</dbReference>
<sequence>MILEKGRPLRRTPAAQAAFYLWGGFTAAGTLAVFLALWQQASLWLGDLVLPPPLPVLQRAVAILGQFRLAEIPLTAARAAVGVGLALLLGIGSGLLAGYWKTLGLFCRPLISMLLGMPPIVWLVLALFWFGMGTGGVVFTITVTTLPLTFAAAMRGMLTIDAQLSEMLQAYQVPWTGRVRHLYLPHLLNQLLPAVSVAVGTGVKVALMAELLGAEDGMGARLAAARAMLDMQEVLAYVWIVLAMIFIVEYLIVEPLKILLMPWEQQTAFR</sequence>
<evidence type="ECO:0000256" key="4">
    <source>
        <dbReference type="ARBA" id="ARBA00022692"/>
    </source>
</evidence>
<keyword evidence="5 7" id="KW-1133">Transmembrane helix</keyword>
<organism evidence="9 10">
    <name type="scientific">Neisseria zoodegmatis</name>
    <dbReference type="NCBI Taxonomy" id="326523"/>
    <lineage>
        <taxon>Bacteria</taxon>
        <taxon>Pseudomonadati</taxon>
        <taxon>Pseudomonadota</taxon>
        <taxon>Betaproteobacteria</taxon>
        <taxon>Neisseriales</taxon>
        <taxon>Neisseriaceae</taxon>
        <taxon>Neisseria</taxon>
    </lineage>
</organism>
<evidence type="ECO:0000256" key="2">
    <source>
        <dbReference type="ARBA" id="ARBA00022448"/>
    </source>
</evidence>
<keyword evidence="3" id="KW-1003">Cell membrane</keyword>
<keyword evidence="6 7" id="KW-0472">Membrane</keyword>
<evidence type="ECO:0000256" key="3">
    <source>
        <dbReference type="ARBA" id="ARBA00022475"/>
    </source>
</evidence>
<dbReference type="PANTHER" id="PTHR30151:SF0">
    <property type="entry name" value="ABC TRANSPORTER PERMEASE PROTEIN MJ0413-RELATED"/>
    <property type="match status" value="1"/>
</dbReference>
<name>A0A378WTB5_9NEIS</name>
<feature type="transmembrane region" description="Helical" evidence="7">
    <location>
        <begin position="20"/>
        <end position="38"/>
    </location>
</feature>